<sequence length="79" mass="9184">MLNYNSTCLQDNKILVTNLILGQQMLMTASERIMSSSYLNYRQKKLLAFSSGHRTLFSLTHNEQILIRILRNNKKPNPD</sequence>
<accession>A0A2P2QX10</accession>
<proteinExistence type="predicted"/>
<reference evidence="1" key="1">
    <citation type="submission" date="2018-02" db="EMBL/GenBank/DDBJ databases">
        <title>Rhizophora mucronata_Transcriptome.</title>
        <authorList>
            <person name="Meera S.P."/>
            <person name="Sreeshan A."/>
            <person name="Augustine A."/>
        </authorList>
    </citation>
    <scope>NUCLEOTIDE SEQUENCE</scope>
    <source>
        <tissue evidence="1">Leaf</tissue>
    </source>
</reference>
<evidence type="ECO:0000313" key="1">
    <source>
        <dbReference type="EMBL" id="MBX71513.1"/>
    </source>
</evidence>
<dbReference type="EMBL" id="GGEC01091029">
    <property type="protein sequence ID" value="MBX71513.1"/>
    <property type="molecule type" value="Transcribed_RNA"/>
</dbReference>
<name>A0A2P2QX10_RHIMU</name>
<dbReference type="AlphaFoldDB" id="A0A2P2QX10"/>
<organism evidence="1">
    <name type="scientific">Rhizophora mucronata</name>
    <name type="common">Asiatic mangrove</name>
    <dbReference type="NCBI Taxonomy" id="61149"/>
    <lineage>
        <taxon>Eukaryota</taxon>
        <taxon>Viridiplantae</taxon>
        <taxon>Streptophyta</taxon>
        <taxon>Embryophyta</taxon>
        <taxon>Tracheophyta</taxon>
        <taxon>Spermatophyta</taxon>
        <taxon>Magnoliopsida</taxon>
        <taxon>eudicotyledons</taxon>
        <taxon>Gunneridae</taxon>
        <taxon>Pentapetalae</taxon>
        <taxon>rosids</taxon>
        <taxon>fabids</taxon>
        <taxon>Malpighiales</taxon>
        <taxon>Rhizophoraceae</taxon>
        <taxon>Rhizophora</taxon>
    </lineage>
</organism>
<protein>
    <submittedName>
        <fullName evidence="1">Uncharacterized protein</fullName>
    </submittedName>
</protein>